<organism evidence="2 3">
    <name type="scientific">Pandoraea sputorum</name>
    <dbReference type="NCBI Taxonomy" id="93222"/>
    <lineage>
        <taxon>Bacteria</taxon>
        <taxon>Pseudomonadati</taxon>
        <taxon>Pseudomonadota</taxon>
        <taxon>Betaproteobacteria</taxon>
        <taxon>Burkholderiales</taxon>
        <taxon>Burkholderiaceae</taxon>
        <taxon>Pandoraea</taxon>
    </lineage>
</organism>
<gene>
    <name evidence="2" type="ORF">SAMEA4530655_05009</name>
</gene>
<accession>A0A239SYI1</accession>
<proteinExistence type="predicted"/>
<reference evidence="2 3" key="1">
    <citation type="submission" date="2017-06" db="EMBL/GenBank/DDBJ databases">
        <authorList>
            <consortium name="Pathogen Informatics"/>
        </authorList>
    </citation>
    <scope>NUCLEOTIDE SEQUENCE [LARGE SCALE GENOMIC DNA]</scope>
    <source>
        <strain evidence="2 3">NCTC13161</strain>
    </source>
</reference>
<feature type="region of interest" description="Disordered" evidence="1">
    <location>
        <begin position="95"/>
        <end position="122"/>
    </location>
</feature>
<keyword evidence="3" id="KW-1185">Reference proteome</keyword>
<evidence type="ECO:0000313" key="3">
    <source>
        <dbReference type="Proteomes" id="UP000215126"/>
    </source>
</evidence>
<evidence type="ECO:0000256" key="1">
    <source>
        <dbReference type="SAM" id="MobiDB-lite"/>
    </source>
</evidence>
<sequence length="213" mass="23451">MFGVATSAALHIALFLWFLSWGGTLAKRVPPQALIVTFVEVPHLSIESDTKPLQSPEQSRLARRKSANVPSKAPTVVRRPRTNLSAIERTVVPEREETPLGDWRQSVQSAVRSQQNKNEVDMTTRAVRDQSSVADERVMGKSHVITNSVAQAFESALGKGWVSGTVSSEMRPDGSRVERIRSPHGTYCVRIPSQAAGIDPFVKKERPLIAVKC</sequence>
<feature type="compositionally biased region" description="Low complexity" evidence="1">
    <location>
        <begin position="104"/>
        <end position="115"/>
    </location>
</feature>
<feature type="region of interest" description="Disordered" evidence="1">
    <location>
        <begin position="49"/>
        <end position="78"/>
    </location>
</feature>
<evidence type="ECO:0000313" key="2">
    <source>
        <dbReference type="EMBL" id="SNU90530.1"/>
    </source>
</evidence>
<protein>
    <submittedName>
        <fullName evidence="2">Uncharacterized protein</fullName>
    </submittedName>
</protein>
<dbReference type="Proteomes" id="UP000215126">
    <property type="component" value="Chromosome 1"/>
</dbReference>
<dbReference type="EMBL" id="LT906435">
    <property type="protein sequence ID" value="SNU90530.1"/>
    <property type="molecule type" value="Genomic_DNA"/>
</dbReference>
<name>A0A239SYI1_9BURK</name>
<dbReference type="AlphaFoldDB" id="A0A239SYI1"/>